<comment type="caution">
    <text evidence="1">The sequence shown here is derived from an EMBL/GenBank/DDBJ whole genome shotgun (WGS) entry which is preliminary data.</text>
</comment>
<dbReference type="Proteomes" id="UP000285832">
    <property type="component" value="Unassembled WGS sequence"/>
</dbReference>
<dbReference type="RefSeq" id="WP_005608749.1">
    <property type="nucleotide sequence ID" value="NZ_CABKOA010000043.1"/>
</dbReference>
<dbReference type="EMBL" id="QRMI01000029">
    <property type="protein sequence ID" value="RHJ59852.1"/>
    <property type="molecule type" value="Genomic_DNA"/>
</dbReference>
<name>A0A415D1U4_9FIRM</name>
<evidence type="ECO:0000313" key="2">
    <source>
        <dbReference type="Proteomes" id="UP000285832"/>
    </source>
</evidence>
<organism evidence="1 2">
    <name type="scientific">[Ruminococcus] lactaris</name>
    <dbReference type="NCBI Taxonomy" id="46228"/>
    <lineage>
        <taxon>Bacteria</taxon>
        <taxon>Bacillati</taxon>
        <taxon>Bacillota</taxon>
        <taxon>Clostridia</taxon>
        <taxon>Lachnospirales</taxon>
        <taxon>Lachnospiraceae</taxon>
        <taxon>Mediterraneibacter</taxon>
    </lineage>
</organism>
<dbReference type="GeneID" id="77335137"/>
<reference evidence="1 2" key="1">
    <citation type="submission" date="2018-08" db="EMBL/GenBank/DDBJ databases">
        <title>A genome reference for cultivated species of the human gut microbiota.</title>
        <authorList>
            <person name="Zou Y."/>
            <person name="Xue W."/>
            <person name="Luo G."/>
        </authorList>
    </citation>
    <scope>NUCLEOTIDE SEQUENCE [LARGE SCALE GENOMIC DNA]</scope>
    <source>
        <strain evidence="1 2">AM09-9</strain>
    </source>
</reference>
<sequence>MKNKEMLRKIYYENKAINRNMQRLVNIGLIGILGGIAKEAKASDDPKAKILVKAGMVMIAITEGLLLFSDILDYRKSRIEEKLEK</sequence>
<dbReference type="AlphaFoldDB" id="A0A415D1U4"/>
<proteinExistence type="predicted"/>
<evidence type="ECO:0000313" key="1">
    <source>
        <dbReference type="EMBL" id="RHJ59852.1"/>
    </source>
</evidence>
<accession>A0A415D1U4</accession>
<gene>
    <name evidence="1" type="ORF">DW116_10630</name>
</gene>
<protein>
    <submittedName>
        <fullName evidence="1">Uncharacterized protein</fullName>
    </submittedName>
</protein>